<evidence type="ECO:0000259" key="3">
    <source>
        <dbReference type="PROSITE" id="PS50181"/>
    </source>
</evidence>
<evidence type="ECO:0000313" key="5">
    <source>
        <dbReference type="Proteomes" id="UP000225706"/>
    </source>
</evidence>
<feature type="region of interest" description="Disordered" evidence="2">
    <location>
        <begin position="677"/>
        <end position="763"/>
    </location>
</feature>
<dbReference type="PANTHER" id="PTHR13382:SF69">
    <property type="entry name" value="FI18408P1"/>
    <property type="match status" value="1"/>
</dbReference>
<feature type="compositionally biased region" description="Basic and acidic residues" evidence="2">
    <location>
        <begin position="677"/>
        <end position="692"/>
    </location>
</feature>
<keyword evidence="1" id="KW-0833">Ubl conjugation pathway</keyword>
<name>A0A2B4S6E0_STYPI</name>
<feature type="domain" description="F-box" evidence="3">
    <location>
        <begin position="848"/>
        <end position="894"/>
    </location>
</feature>
<dbReference type="CDD" id="cd22139">
    <property type="entry name" value="F-box_unchar"/>
    <property type="match status" value="1"/>
</dbReference>
<feature type="compositionally biased region" description="Basic and acidic residues" evidence="2">
    <location>
        <begin position="466"/>
        <end position="480"/>
    </location>
</feature>
<dbReference type="InterPro" id="IPR006553">
    <property type="entry name" value="Leu-rich_rpt_Cys-con_subtyp"/>
</dbReference>
<dbReference type="InterPro" id="IPR032675">
    <property type="entry name" value="LRR_dom_sf"/>
</dbReference>
<proteinExistence type="predicted"/>
<dbReference type="Pfam" id="PF25372">
    <property type="entry name" value="DUF7885"/>
    <property type="match status" value="1"/>
</dbReference>
<dbReference type="InterPro" id="IPR050648">
    <property type="entry name" value="F-box_LRR-repeat"/>
</dbReference>
<evidence type="ECO:0000313" key="4">
    <source>
        <dbReference type="EMBL" id="PFX24613.1"/>
    </source>
</evidence>
<sequence>MENISKVDARALASNLVKNMQKSILTPDADVRNSSVVTTSFGSNAKPEVCEQSCKVEELNSHHRGTCNLDPNISLGFQKFAVDGGSGDAFERKVTSFERSSKQSNTKVRQSYESQGDGGPEKILNGETSSKSTPRVNVSFIRQKRLAFFDNSLGPKEGGGYLLQDNNRNVLTNISTSDSPELHVEARKCSSSSAKQFDVPLPSKCNGYARNDSLDRMYQSRSSETPFLLHSDKGTSMPYPYKSPPVTGLDHDEEDFRLELWGLKEAVHSGELDINAYVRKPTWKGDCYSSSLPGKCDDDNNDLHSGGKISSYERSKPIKIPKSPPNNQYLFYAKDDHGGKFANELNAVDSGYYSEEYRTYCNPTQISHGEHISNGFDGTEPQINGPLYYGFETSDSESSMLSFGSKCDDVHYRKVVKKQDPLVREGRLHGKQPRNGYKQQERKAKPKKGKEKILMELTEFIKESETPKYMKESRQGRRASDIMNGDNGLDAFSPRTLRDGLVEETSVTNSNHDLTIESKVCDQSVAGLSNHPKQSKGVKELEENPGDVMGKICPKCDEINSRAANWCIECGTALICVQASCLTTQQQKHFEKQCLETQALIKETLKTSTNLSHILSSDKALKDESSLNNDISSLSLQASQSTNDLQERKYSSSPQGYKRRWIRSSIAWSSYHSNELSKSHSFGKEKMKERNRATSFSDLVTCSSNEKGGKHKRHGRNRSTRQRTVSCSSFGTEDERRRPDQRSQTTLGKDCQRENNPRTCVVDRWSPPVEKQNKRTKKAQRMVDQRIPLETQSCPSLVKSSSSSSLNQEKKPTMSQAAEAIVPPLNLQDVESYDRILTLIRSQRDSDPVPYLCMPDELVLSIFSFLPHKDLVSCSRVCWQFYRISMDESLWKVIVVKKNNNITDEWLQIIGQRRPVSLTISQCRSDKVTAKGLRDLFRNCSDSLEDLNFSRCGGSEVIGESILLHVAARCQWLKSVDASWSNIGVSLPEWLPSSYRPVYKVCGKQTWQLITDSAIGSLVSNLPELENLDLRGCKHVRDSAVKKIVRHCPLITTLALANCPLITDVSLAEIATNLPKIRSLDICGCSKVSDNGICALSKNCHRLELLDLTSTGVGQKSVLSLANYCSQSLCNLKLSFCTDISENTVVHLAKQCKRLTMLHLYGCKRIRNTSYLRLLNPALTIEC</sequence>
<feature type="compositionally biased region" description="Polar residues" evidence="2">
    <location>
        <begin position="722"/>
        <end position="731"/>
    </location>
</feature>
<dbReference type="OrthoDB" id="10257471at2759"/>
<protein>
    <submittedName>
        <fullName evidence="4">F-box/LRR-repeat protein 7</fullName>
    </submittedName>
</protein>
<dbReference type="Proteomes" id="UP000225706">
    <property type="component" value="Unassembled WGS sequence"/>
</dbReference>
<accession>A0A2B4S6E0</accession>
<comment type="caution">
    <text evidence="4">The sequence shown here is derived from an EMBL/GenBank/DDBJ whole genome shotgun (WGS) entry which is preliminary data.</text>
</comment>
<feature type="compositionally biased region" description="Polar residues" evidence="2">
    <location>
        <begin position="102"/>
        <end position="114"/>
    </location>
</feature>
<evidence type="ECO:0000256" key="1">
    <source>
        <dbReference type="ARBA" id="ARBA00022786"/>
    </source>
</evidence>
<dbReference type="AlphaFoldDB" id="A0A2B4S6E0"/>
<dbReference type="SMART" id="SM00367">
    <property type="entry name" value="LRR_CC"/>
    <property type="match status" value="6"/>
</dbReference>
<gene>
    <name evidence="4" type="primary">fbxl7</name>
    <name evidence="4" type="ORF">AWC38_SpisGene10784</name>
</gene>
<dbReference type="InterPro" id="IPR057207">
    <property type="entry name" value="FBXL15_LRR"/>
</dbReference>
<organism evidence="4 5">
    <name type="scientific">Stylophora pistillata</name>
    <name type="common">Smooth cauliflower coral</name>
    <dbReference type="NCBI Taxonomy" id="50429"/>
    <lineage>
        <taxon>Eukaryota</taxon>
        <taxon>Metazoa</taxon>
        <taxon>Cnidaria</taxon>
        <taxon>Anthozoa</taxon>
        <taxon>Hexacorallia</taxon>
        <taxon>Scleractinia</taxon>
        <taxon>Astrocoeniina</taxon>
        <taxon>Pocilloporidae</taxon>
        <taxon>Stylophora</taxon>
    </lineage>
</organism>
<dbReference type="GO" id="GO:0005737">
    <property type="term" value="C:cytoplasm"/>
    <property type="evidence" value="ECO:0007669"/>
    <property type="project" value="TreeGrafter"/>
</dbReference>
<keyword evidence="5" id="KW-1185">Reference proteome</keyword>
<feature type="region of interest" description="Disordered" evidence="2">
    <location>
        <begin position="96"/>
        <end position="134"/>
    </location>
</feature>
<feature type="region of interest" description="Disordered" evidence="2">
    <location>
        <begin position="466"/>
        <end position="490"/>
    </location>
</feature>
<dbReference type="SMART" id="SM00256">
    <property type="entry name" value="FBOX"/>
    <property type="match status" value="1"/>
</dbReference>
<evidence type="ECO:0000256" key="2">
    <source>
        <dbReference type="SAM" id="MobiDB-lite"/>
    </source>
</evidence>
<dbReference type="Gene3D" id="3.80.10.10">
    <property type="entry name" value="Ribonuclease Inhibitor"/>
    <property type="match status" value="1"/>
</dbReference>
<dbReference type="PROSITE" id="PS50181">
    <property type="entry name" value="FBOX"/>
    <property type="match status" value="1"/>
</dbReference>
<feature type="compositionally biased region" description="Polar residues" evidence="2">
    <location>
        <begin position="693"/>
        <end position="706"/>
    </location>
</feature>
<reference evidence="5" key="1">
    <citation type="journal article" date="2017" name="bioRxiv">
        <title>Comparative analysis of the genomes of Stylophora pistillata and Acropora digitifera provides evidence for extensive differences between species of corals.</title>
        <authorList>
            <person name="Voolstra C.R."/>
            <person name="Li Y."/>
            <person name="Liew Y.J."/>
            <person name="Baumgarten S."/>
            <person name="Zoccola D."/>
            <person name="Flot J.-F."/>
            <person name="Tambutte S."/>
            <person name="Allemand D."/>
            <person name="Aranda M."/>
        </authorList>
    </citation>
    <scope>NUCLEOTIDE SEQUENCE [LARGE SCALE GENOMIC DNA]</scope>
</reference>
<dbReference type="Gene3D" id="1.20.1280.50">
    <property type="match status" value="1"/>
</dbReference>
<dbReference type="PANTHER" id="PTHR13382">
    <property type="entry name" value="MITOCHONDRIAL ATP SYNTHASE COUPLING FACTOR B"/>
    <property type="match status" value="1"/>
</dbReference>
<dbReference type="InterPro" id="IPR001810">
    <property type="entry name" value="F-box_dom"/>
</dbReference>
<dbReference type="Pfam" id="PF12937">
    <property type="entry name" value="F-box-like"/>
    <property type="match status" value="1"/>
</dbReference>
<dbReference type="SUPFAM" id="SSF52047">
    <property type="entry name" value="RNI-like"/>
    <property type="match status" value="1"/>
</dbReference>
<feature type="region of interest" description="Disordered" evidence="2">
    <location>
        <begin position="425"/>
        <end position="449"/>
    </location>
</feature>
<feature type="compositionally biased region" description="Basic residues" evidence="2">
    <location>
        <begin position="709"/>
        <end position="721"/>
    </location>
</feature>
<dbReference type="STRING" id="50429.A0A2B4S6E0"/>
<dbReference type="EMBL" id="LSMT01000172">
    <property type="protein sequence ID" value="PFX24613.1"/>
    <property type="molecule type" value="Genomic_DNA"/>
</dbReference>